<dbReference type="Proteomes" id="UP000249099">
    <property type="component" value="Unassembled WGS sequence"/>
</dbReference>
<dbReference type="GO" id="GO:0015293">
    <property type="term" value="F:symporter activity"/>
    <property type="evidence" value="ECO:0007669"/>
    <property type="project" value="InterPro"/>
</dbReference>
<proteinExistence type="inferred from homology"/>
<evidence type="ECO:0000313" key="12">
    <source>
        <dbReference type="Proteomes" id="UP000249099"/>
    </source>
</evidence>
<feature type="transmembrane region" description="Helical" evidence="10">
    <location>
        <begin position="262"/>
        <end position="284"/>
    </location>
</feature>
<comment type="subcellular location">
    <subcellularLocation>
        <location evidence="1">Membrane</location>
        <topology evidence="1">Multi-pass membrane protein</topology>
    </subcellularLocation>
</comment>
<evidence type="ECO:0000256" key="2">
    <source>
        <dbReference type="ARBA" id="ARBA00006148"/>
    </source>
</evidence>
<dbReference type="PANTHER" id="PTHR42865:SF5">
    <property type="entry name" value="L-CYSTINE TRANSPORTER TCYP"/>
    <property type="match status" value="1"/>
</dbReference>
<gene>
    <name evidence="11" type="ORF">B8A44_04750</name>
</gene>
<dbReference type="PANTHER" id="PTHR42865">
    <property type="entry name" value="PROTON/GLUTAMATE-ASPARTATE SYMPORTER"/>
    <property type="match status" value="1"/>
</dbReference>
<keyword evidence="6" id="KW-0029">Amino-acid transport</keyword>
<protein>
    <recommendedName>
        <fullName evidence="3">L-cystine uptake protein TcyP</fullName>
    </recommendedName>
    <alternativeName>
        <fullName evidence="9">Transporter of cystine TcyP</fullName>
    </alternativeName>
</protein>
<evidence type="ECO:0000256" key="7">
    <source>
        <dbReference type="ARBA" id="ARBA00022989"/>
    </source>
</evidence>
<feature type="transmembrane region" description="Helical" evidence="10">
    <location>
        <begin position="32"/>
        <end position="49"/>
    </location>
</feature>
<dbReference type="Pfam" id="PF00375">
    <property type="entry name" value="SDF"/>
    <property type="match status" value="1"/>
</dbReference>
<evidence type="ECO:0000313" key="11">
    <source>
        <dbReference type="EMBL" id="RAN63434.1"/>
    </source>
</evidence>
<evidence type="ECO:0000256" key="5">
    <source>
        <dbReference type="ARBA" id="ARBA00022692"/>
    </source>
</evidence>
<dbReference type="EMBL" id="NAQV01000015">
    <property type="protein sequence ID" value="RAN63434.1"/>
    <property type="molecule type" value="Genomic_DNA"/>
</dbReference>
<evidence type="ECO:0000256" key="8">
    <source>
        <dbReference type="ARBA" id="ARBA00023136"/>
    </source>
</evidence>
<feature type="transmembrane region" description="Helical" evidence="10">
    <location>
        <begin position="6"/>
        <end position="25"/>
    </location>
</feature>
<dbReference type="GO" id="GO:0005886">
    <property type="term" value="C:plasma membrane"/>
    <property type="evidence" value="ECO:0007669"/>
    <property type="project" value="TreeGrafter"/>
</dbReference>
<dbReference type="RefSeq" id="WP_112790067.1">
    <property type="nucleotide sequence ID" value="NZ_CP040414.1"/>
</dbReference>
<feature type="transmembrane region" description="Helical" evidence="10">
    <location>
        <begin position="69"/>
        <end position="90"/>
    </location>
</feature>
<feature type="transmembrane region" description="Helical" evidence="10">
    <location>
        <begin position="222"/>
        <end position="242"/>
    </location>
</feature>
<dbReference type="InterPro" id="IPR001991">
    <property type="entry name" value="Na-dicarboxylate_symporter"/>
</dbReference>
<evidence type="ECO:0000256" key="3">
    <source>
        <dbReference type="ARBA" id="ARBA00022031"/>
    </source>
</evidence>
<evidence type="ECO:0000256" key="9">
    <source>
        <dbReference type="ARBA" id="ARBA00031293"/>
    </source>
</evidence>
<accession>A0A328KP10</accession>
<sequence>MEMIGILIIFVGLLYGLVLMQQKHISYTKRTFAGLGLGILFGGSLQLIFGTEHEALQGAIEWINVVGGGYVRFLQLLVVPLIFISLVQAFTKITENANIARIATNVLGTLMITVMIASAIGLVVALFYNLDGAQFTRGAEESARILDLQERQTEVANLAMSEQVLNFIPSNIFEDFANLRPTSTIAVVIFSSLVGVAYLGVARKEPEQAETFKQIIDAFHAIVMRIVTLVLRMAPFGILALMTRMTATSSLQALINMGTFLIANYTAILLMFAVHMLILILHGLNPRQYLQKVWTVLSFAFTSRSSAGSLPMNVSTQTDALGVDSTTANFSGTFGLSIGQNGCGGIYPTMLVAIVAPAVGMDLSSPATWATIILTVAISSFGVAGVGGGATFASLIVFSTLGLPIEIIGLMISIEPIIDMGRTALNVNGSMIAGVTSSKRLNLLDQSIYEDSNQQFVSEPTN</sequence>
<evidence type="ECO:0000256" key="4">
    <source>
        <dbReference type="ARBA" id="ARBA00022448"/>
    </source>
</evidence>
<feature type="transmembrane region" description="Helical" evidence="10">
    <location>
        <begin position="102"/>
        <end position="128"/>
    </location>
</feature>
<dbReference type="InterPro" id="IPR036458">
    <property type="entry name" value="Na:dicarbo_symporter_sf"/>
</dbReference>
<dbReference type="GO" id="GO:0015184">
    <property type="term" value="F:L-cystine transmembrane transporter activity"/>
    <property type="evidence" value="ECO:0007669"/>
    <property type="project" value="TreeGrafter"/>
</dbReference>
<dbReference type="Gene3D" id="1.10.3860.10">
    <property type="entry name" value="Sodium:dicarboxylate symporter"/>
    <property type="match status" value="1"/>
</dbReference>
<keyword evidence="7 10" id="KW-1133">Transmembrane helix</keyword>
<feature type="transmembrane region" description="Helical" evidence="10">
    <location>
        <begin position="183"/>
        <end position="201"/>
    </location>
</feature>
<comment type="caution">
    <text evidence="11">The sequence shown here is derived from an EMBL/GenBank/DDBJ whole genome shotgun (WGS) entry which is preliminary data.</text>
</comment>
<comment type="similarity">
    <text evidence="2">Belongs to the dicarboxylate/amino acid:cation symporter (DAACS) (TC 2.A.23) family.</text>
</comment>
<dbReference type="SUPFAM" id="SSF118215">
    <property type="entry name" value="Proton glutamate symport protein"/>
    <property type="match status" value="1"/>
</dbReference>
<reference evidence="11 12" key="1">
    <citation type="submission" date="2017-03" db="EMBL/GenBank/DDBJ databases">
        <title>wgs assembly of Dolosigranulum pigrum KPL CDC strains.</title>
        <authorList>
            <person name="Brugger S.D."/>
            <person name="Pettigrew M."/>
            <person name="Kong Y."/>
            <person name="Lemon K.P."/>
        </authorList>
    </citation>
    <scope>NUCLEOTIDE SEQUENCE [LARGE SCALE GENOMIC DNA]</scope>
    <source>
        <strain evidence="11 12">KPL1931_CDC4294-98</strain>
    </source>
</reference>
<keyword evidence="5 10" id="KW-0812">Transmembrane</keyword>
<evidence type="ECO:0000256" key="10">
    <source>
        <dbReference type="SAM" id="Phobius"/>
    </source>
</evidence>
<name>A0A328KP10_9LACT</name>
<keyword evidence="8 10" id="KW-0472">Membrane</keyword>
<dbReference type="AlphaFoldDB" id="A0A328KP10"/>
<feature type="transmembrane region" description="Helical" evidence="10">
    <location>
        <begin position="392"/>
        <end position="412"/>
    </location>
</feature>
<feature type="transmembrane region" description="Helical" evidence="10">
    <location>
        <begin position="367"/>
        <end position="386"/>
    </location>
</feature>
<organism evidence="11 12">
    <name type="scientific">Dolosigranulum pigrum</name>
    <dbReference type="NCBI Taxonomy" id="29394"/>
    <lineage>
        <taxon>Bacteria</taxon>
        <taxon>Bacillati</taxon>
        <taxon>Bacillota</taxon>
        <taxon>Bacilli</taxon>
        <taxon>Lactobacillales</taxon>
        <taxon>Carnobacteriaceae</taxon>
        <taxon>Dolosigranulum</taxon>
    </lineage>
</organism>
<evidence type="ECO:0000256" key="6">
    <source>
        <dbReference type="ARBA" id="ARBA00022970"/>
    </source>
</evidence>
<dbReference type="PRINTS" id="PR00173">
    <property type="entry name" value="EDTRNSPORT"/>
</dbReference>
<keyword evidence="4" id="KW-0813">Transport</keyword>
<evidence type="ECO:0000256" key="1">
    <source>
        <dbReference type="ARBA" id="ARBA00004141"/>
    </source>
</evidence>